<comment type="cofactor">
    <cofactor evidence="4">
        <name>a divalent metal cation</name>
        <dbReference type="ChEBI" id="CHEBI:60240"/>
    </cofactor>
    <text evidence="4">Binds 1 divalent metal cation per subunit.</text>
</comment>
<evidence type="ECO:0000313" key="8">
    <source>
        <dbReference type="Proteomes" id="UP000066376"/>
    </source>
</evidence>
<evidence type="ECO:0000313" key="9">
    <source>
        <dbReference type="Proteomes" id="UP000183442"/>
    </source>
</evidence>
<feature type="binding site" evidence="4">
    <location>
        <position position="96"/>
    </location>
    <ligand>
        <name>a divalent metal cation</name>
        <dbReference type="ChEBI" id="CHEBI:60240"/>
    </ligand>
</feature>
<organism evidence="6 8">
    <name type="scientific">Methanobrevibacter olleyae</name>
    <dbReference type="NCBI Taxonomy" id="294671"/>
    <lineage>
        <taxon>Archaea</taxon>
        <taxon>Methanobacteriati</taxon>
        <taxon>Methanobacteriota</taxon>
        <taxon>Methanomada group</taxon>
        <taxon>Methanobacteria</taxon>
        <taxon>Methanobacteriales</taxon>
        <taxon>Methanobacteriaceae</taxon>
        <taxon>Methanobrevibacter</taxon>
    </lineage>
</organism>
<comment type="similarity">
    <text evidence="1 4">Belongs to the SurE nucleotidase family.</text>
</comment>
<gene>
    <name evidence="4" type="primary">surE</name>
    <name evidence="7" type="ORF">SAMN02910297_00364</name>
    <name evidence="6" type="ORF">YLM1_0088</name>
</gene>
<keyword evidence="4" id="KW-0547">Nucleotide-binding</keyword>
<dbReference type="PANTHER" id="PTHR30457:SF0">
    <property type="entry name" value="PHOSPHATASE, PUTATIVE (AFU_ORTHOLOGUE AFUA_4G01070)-RELATED"/>
    <property type="match status" value="1"/>
</dbReference>
<feature type="binding site" evidence="4">
    <location>
        <position position="10"/>
    </location>
    <ligand>
        <name>a divalent metal cation</name>
        <dbReference type="ChEBI" id="CHEBI:60240"/>
    </ligand>
</feature>
<dbReference type="OrthoDB" id="26873at2157"/>
<dbReference type="Pfam" id="PF01975">
    <property type="entry name" value="SurE"/>
    <property type="match status" value="1"/>
</dbReference>
<dbReference type="NCBIfam" id="TIGR00087">
    <property type="entry name" value="surE"/>
    <property type="match status" value="1"/>
</dbReference>
<dbReference type="InterPro" id="IPR036523">
    <property type="entry name" value="SurE-like_sf"/>
</dbReference>
<dbReference type="InterPro" id="IPR002828">
    <property type="entry name" value="SurE-like_Pase/nucleotidase"/>
</dbReference>
<accession>A0A126QXS7</accession>
<dbReference type="GO" id="GO:0008253">
    <property type="term" value="F:5'-nucleotidase activity"/>
    <property type="evidence" value="ECO:0007669"/>
    <property type="project" value="UniProtKB-UniRule"/>
</dbReference>
<dbReference type="SUPFAM" id="SSF64167">
    <property type="entry name" value="SurE-like"/>
    <property type="match status" value="1"/>
</dbReference>
<protein>
    <recommendedName>
        <fullName evidence="4">5'-nucleotidase SurE</fullName>
        <ecNumber evidence="4">3.1.3.5</ecNumber>
    </recommendedName>
    <alternativeName>
        <fullName evidence="4">Nucleoside 5'-monophosphate phosphohydrolase</fullName>
    </alternativeName>
</protein>
<evidence type="ECO:0000313" key="7">
    <source>
        <dbReference type="EMBL" id="SFL26179.1"/>
    </source>
</evidence>
<dbReference type="InterPro" id="IPR030048">
    <property type="entry name" value="SurE"/>
</dbReference>
<dbReference type="GO" id="GO:0000166">
    <property type="term" value="F:nucleotide binding"/>
    <property type="evidence" value="ECO:0007669"/>
    <property type="project" value="UniProtKB-KW"/>
</dbReference>
<reference evidence="8" key="2">
    <citation type="submission" date="2016-02" db="EMBL/GenBank/DDBJ databases">
        <title>The draft genome sequence of the rumen methanogen Methanobrevibacter olleyae YLM1.</title>
        <authorList>
            <consortium name="New Zealand Agricultural Greenhouse Gas Research Centre/Pastoral Greenhouse Gas Research Consortium"/>
            <person name="Kelly W.J."/>
            <person name="Li D."/>
            <person name="Lambie S.C."/>
            <person name="Attwood G.T."/>
            <person name="Altermann E."/>
            <person name="Leahy S.C."/>
        </authorList>
    </citation>
    <scope>NUCLEOTIDE SEQUENCE [LARGE SCALE GENOMIC DNA]</scope>
    <source>
        <strain evidence="8">YLM1</strain>
    </source>
</reference>
<dbReference type="GeneID" id="28488386"/>
<evidence type="ECO:0000256" key="4">
    <source>
        <dbReference type="HAMAP-Rule" id="MF_00060"/>
    </source>
</evidence>
<sequence>MKNILISNDDGVLAPGILATKQALGDLANLTVVAPKENNSSVGRKVNIMKHLYLDKYELADGSEAYGLSGTPSDSVNVGINYVCDKKPDLVVTGINPGINISKSEITISGTVCAALEAVAQGVPAIACSLFLDDDCFKKDENGQWYVDADYSFAQKILVKLVKKVLDEGLSEGINLLNLNIPSKPLSDKIKITYLADKMLESNILEREDDDGNDTVMIVPKLVENFKEGTDGYCLLVERRPSLTPLNIDLTGRINEVGNWEF</sequence>
<feature type="binding site" evidence="4">
    <location>
        <position position="40"/>
    </location>
    <ligand>
        <name>a divalent metal cation</name>
        <dbReference type="ChEBI" id="CHEBI:60240"/>
    </ligand>
</feature>
<dbReference type="Proteomes" id="UP000183442">
    <property type="component" value="Unassembled WGS sequence"/>
</dbReference>
<keyword evidence="3 4" id="KW-0378">Hydrolase</keyword>
<dbReference type="GO" id="GO:0005737">
    <property type="term" value="C:cytoplasm"/>
    <property type="evidence" value="ECO:0007669"/>
    <property type="project" value="UniProtKB-SubCell"/>
</dbReference>
<dbReference type="Gene3D" id="3.40.1210.10">
    <property type="entry name" value="Survival protein SurE-like phosphatase/nucleotidase"/>
    <property type="match status" value="1"/>
</dbReference>
<feature type="domain" description="Survival protein SurE-like phosphatase/nucleotidase" evidence="5">
    <location>
        <begin position="4"/>
        <end position="199"/>
    </location>
</feature>
<dbReference type="KEGG" id="mol:YLM1_0088"/>
<dbReference type="RefSeq" id="WP_067145242.1">
    <property type="nucleotide sequence ID" value="NZ_CP014265.1"/>
</dbReference>
<dbReference type="EC" id="3.1.3.5" evidence="4"/>
<comment type="subcellular location">
    <subcellularLocation>
        <location evidence="4">Cytoplasm</location>
    </subcellularLocation>
</comment>
<comment type="function">
    <text evidence="4">Nucleotidase that shows phosphatase activity on nucleoside 5'-monophosphates.</text>
</comment>
<dbReference type="EMBL" id="FOTL01000004">
    <property type="protein sequence ID" value="SFL26179.1"/>
    <property type="molecule type" value="Genomic_DNA"/>
</dbReference>
<reference evidence="7" key="3">
    <citation type="submission" date="2016-10" db="EMBL/GenBank/DDBJ databases">
        <authorList>
            <person name="de Groot N.N."/>
        </authorList>
    </citation>
    <scope>NUCLEOTIDE SEQUENCE [LARGE SCALE GENOMIC DNA]</scope>
    <source>
        <strain evidence="7">DSM 16632</strain>
    </source>
</reference>
<reference evidence="9" key="4">
    <citation type="submission" date="2016-10" db="EMBL/GenBank/DDBJ databases">
        <authorList>
            <person name="Varghese N."/>
        </authorList>
    </citation>
    <scope>NUCLEOTIDE SEQUENCE [LARGE SCALE GENOMIC DNA]</scope>
    <source>
        <strain evidence="9">DSM 16632</strain>
    </source>
</reference>
<dbReference type="PANTHER" id="PTHR30457">
    <property type="entry name" value="5'-NUCLEOTIDASE SURE"/>
    <property type="match status" value="1"/>
</dbReference>
<proteinExistence type="inferred from homology"/>
<dbReference type="Proteomes" id="UP000066376">
    <property type="component" value="Chromosome"/>
</dbReference>
<evidence type="ECO:0000313" key="6">
    <source>
        <dbReference type="EMBL" id="AMK14648.1"/>
    </source>
</evidence>
<dbReference type="STRING" id="294671.YLM1_0088"/>
<dbReference type="PATRIC" id="fig|294671.3.peg.87"/>
<comment type="catalytic activity">
    <reaction evidence="4">
        <text>a ribonucleoside 5'-phosphate + H2O = a ribonucleoside + phosphate</text>
        <dbReference type="Rhea" id="RHEA:12484"/>
        <dbReference type="ChEBI" id="CHEBI:15377"/>
        <dbReference type="ChEBI" id="CHEBI:18254"/>
        <dbReference type="ChEBI" id="CHEBI:43474"/>
        <dbReference type="ChEBI" id="CHEBI:58043"/>
        <dbReference type="EC" id="3.1.3.5"/>
    </reaction>
</comment>
<name>A0A126QXS7_METOL</name>
<keyword evidence="8" id="KW-1185">Reference proteome</keyword>
<dbReference type="HAMAP" id="MF_00060">
    <property type="entry name" value="SurE"/>
    <property type="match status" value="1"/>
</dbReference>
<keyword evidence="4" id="KW-0963">Cytoplasm</keyword>
<feature type="binding site" evidence="4">
    <location>
        <position position="9"/>
    </location>
    <ligand>
        <name>a divalent metal cation</name>
        <dbReference type="ChEBI" id="CHEBI:60240"/>
    </ligand>
</feature>
<dbReference type="GO" id="GO:0046872">
    <property type="term" value="F:metal ion binding"/>
    <property type="evidence" value="ECO:0007669"/>
    <property type="project" value="UniProtKB-UniRule"/>
</dbReference>
<dbReference type="EMBL" id="CP014265">
    <property type="protein sequence ID" value="AMK14648.1"/>
    <property type="molecule type" value="Genomic_DNA"/>
</dbReference>
<evidence type="ECO:0000256" key="3">
    <source>
        <dbReference type="ARBA" id="ARBA00022801"/>
    </source>
</evidence>
<dbReference type="AlphaFoldDB" id="A0A126QXS7"/>
<reference evidence="6 8" key="1">
    <citation type="journal article" date="2016" name="Genome Announc.">
        <title>Draft Genome Sequence of the Rumen Methanogen Methanobrevibacter olleyae YLM1.</title>
        <authorList>
            <person name="Kelly W.J."/>
            <person name="Li D."/>
            <person name="Lambie S.C."/>
            <person name="Cox F."/>
            <person name="Attwood G.T."/>
            <person name="Altermann E."/>
            <person name="Leahy S.C."/>
        </authorList>
    </citation>
    <scope>NUCLEOTIDE SEQUENCE [LARGE SCALE GENOMIC DNA]</scope>
    <source>
        <strain evidence="6 8">YLM1</strain>
    </source>
</reference>
<evidence type="ECO:0000256" key="2">
    <source>
        <dbReference type="ARBA" id="ARBA00022723"/>
    </source>
</evidence>
<evidence type="ECO:0000256" key="1">
    <source>
        <dbReference type="ARBA" id="ARBA00011062"/>
    </source>
</evidence>
<evidence type="ECO:0000259" key="5">
    <source>
        <dbReference type="Pfam" id="PF01975"/>
    </source>
</evidence>
<keyword evidence="2 4" id="KW-0479">Metal-binding</keyword>